<dbReference type="OrthoDB" id="247008at2759"/>
<gene>
    <name evidence="2" type="ORF">TraAM80_03366</name>
</gene>
<comment type="caution">
    <text evidence="2">The sequence shown here is derived from an EMBL/GenBank/DDBJ whole genome shotgun (WGS) entry which is preliminary data.</text>
</comment>
<keyword evidence="1" id="KW-1133">Transmembrane helix</keyword>
<dbReference type="AlphaFoldDB" id="A0A3R7KH16"/>
<sequence length="237" mass="25889">MTLQEADDGVAACNWTPSEEEEGASFIVFAQRGRRFFLYSLDDREVILHSSLPLLDSPVGVEDAGDNQQYTGVASVLACVVILCCGQTRGLRCFFTPPPGDAGSFTQSIYPTPASWSCARCVRLSVTPPTAGAAAGATSSLLSQPRLWEERFWCYCFLTAVSSVYCWTATFMFWASWHPFFFSSLILFGSPGALTPEGMPHVSSLTMWNVRVNGREVVSVLWVGSKSRAAMGPRVVQ</sequence>
<dbReference type="GeneID" id="40327299"/>
<name>A0A3R7KH16_TRYRA</name>
<keyword evidence="3" id="KW-1185">Reference proteome</keyword>
<organism evidence="2 3">
    <name type="scientific">Trypanosoma rangeli</name>
    <dbReference type="NCBI Taxonomy" id="5698"/>
    <lineage>
        <taxon>Eukaryota</taxon>
        <taxon>Discoba</taxon>
        <taxon>Euglenozoa</taxon>
        <taxon>Kinetoplastea</taxon>
        <taxon>Metakinetoplastina</taxon>
        <taxon>Trypanosomatida</taxon>
        <taxon>Trypanosomatidae</taxon>
        <taxon>Trypanosoma</taxon>
        <taxon>Herpetosoma</taxon>
    </lineage>
</organism>
<keyword evidence="1" id="KW-0812">Transmembrane</keyword>
<dbReference type="Proteomes" id="UP000283634">
    <property type="component" value="Unassembled WGS sequence"/>
</dbReference>
<protein>
    <submittedName>
        <fullName evidence="2">Uncharacterized protein</fullName>
    </submittedName>
</protein>
<accession>A0A3R7KH16</accession>
<evidence type="ECO:0000313" key="2">
    <source>
        <dbReference type="EMBL" id="RNF07510.1"/>
    </source>
</evidence>
<reference evidence="2 3" key="1">
    <citation type="journal article" date="2018" name="BMC Genomics">
        <title>Genomic comparison of Trypanosoma conorhini and Trypanosoma rangeli to Trypanosoma cruzi strains of high and low virulence.</title>
        <authorList>
            <person name="Bradwell K.R."/>
            <person name="Koparde V.N."/>
            <person name="Matveyev A.V."/>
            <person name="Serrano M.G."/>
            <person name="Alves J.M."/>
            <person name="Parikh H."/>
            <person name="Huang B."/>
            <person name="Lee V."/>
            <person name="Espinosa-Alvarez O."/>
            <person name="Ortiz P.A."/>
            <person name="Costa-Martins A.G."/>
            <person name="Teixeira M.M."/>
            <person name="Buck G.A."/>
        </authorList>
    </citation>
    <scope>NUCLEOTIDE SEQUENCE [LARGE SCALE GENOMIC DNA]</scope>
    <source>
        <strain evidence="2 3">AM80</strain>
    </source>
</reference>
<dbReference type="EMBL" id="MKGL01000085">
    <property type="protein sequence ID" value="RNF07510.1"/>
    <property type="molecule type" value="Genomic_DNA"/>
</dbReference>
<evidence type="ECO:0000313" key="3">
    <source>
        <dbReference type="Proteomes" id="UP000283634"/>
    </source>
</evidence>
<keyword evidence="1" id="KW-0472">Membrane</keyword>
<evidence type="ECO:0000256" key="1">
    <source>
        <dbReference type="SAM" id="Phobius"/>
    </source>
</evidence>
<proteinExistence type="predicted"/>
<dbReference type="RefSeq" id="XP_029239873.1">
    <property type="nucleotide sequence ID" value="XM_029380341.1"/>
</dbReference>
<feature type="transmembrane region" description="Helical" evidence="1">
    <location>
        <begin position="152"/>
        <end position="174"/>
    </location>
</feature>